<dbReference type="AlphaFoldDB" id="A0A0A0L4H5"/>
<accession>A0A0A0L4H5</accession>
<dbReference type="EMBL" id="CM002924">
    <property type="protein sequence ID" value="KGN56658.1"/>
    <property type="molecule type" value="Genomic_DNA"/>
</dbReference>
<reference evidence="1 2" key="1">
    <citation type="journal article" date="2009" name="Nat. Genet.">
        <title>The genome of the cucumber, Cucumis sativus L.</title>
        <authorList>
            <person name="Huang S."/>
            <person name="Li R."/>
            <person name="Zhang Z."/>
            <person name="Li L."/>
            <person name="Gu X."/>
            <person name="Fan W."/>
            <person name="Lucas W.J."/>
            <person name="Wang X."/>
            <person name="Xie B."/>
            <person name="Ni P."/>
            <person name="Ren Y."/>
            <person name="Zhu H."/>
            <person name="Li J."/>
            <person name="Lin K."/>
            <person name="Jin W."/>
            <person name="Fei Z."/>
            <person name="Li G."/>
            <person name="Staub J."/>
            <person name="Kilian A."/>
            <person name="van der Vossen E.A."/>
            <person name="Wu Y."/>
            <person name="Guo J."/>
            <person name="He J."/>
            <person name="Jia Z."/>
            <person name="Ren Y."/>
            <person name="Tian G."/>
            <person name="Lu Y."/>
            <person name="Ruan J."/>
            <person name="Qian W."/>
            <person name="Wang M."/>
            <person name="Huang Q."/>
            <person name="Li B."/>
            <person name="Xuan Z."/>
            <person name="Cao J."/>
            <person name="Asan"/>
            <person name="Wu Z."/>
            <person name="Zhang J."/>
            <person name="Cai Q."/>
            <person name="Bai Y."/>
            <person name="Zhao B."/>
            <person name="Han Y."/>
            <person name="Li Y."/>
            <person name="Li X."/>
            <person name="Wang S."/>
            <person name="Shi Q."/>
            <person name="Liu S."/>
            <person name="Cho W.K."/>
            <person name="Kim J.Y."/>
            <person name="Xu Y."/>
            <person name="Heller-Uszynska K."/>
            <person name="Miao H."/>
            <person name="Cheng Z."/>
            <person name="Zhang S."/>
            <person name="Wu J."/>
            <person name="Yang Y."/>
            <person name="Kang H."/>
            <person name="Li M."/>
            <person name="Liang H."/>
            <person name="Ren X."/>
            <person name="Shi Z."/>
            <person name="Wen M."/>
            <person name="Jian M."/>
            <person name="Yang H."/>
            <person name="Zhang G."/>
            <person name="Yang Z."/>
            <person name="Chen R."/>
            <person name="Liu S."/>
            <person name="Li J."/>
            <person name="Ma L."/>
            <person name="Liu H."/>
            <person name="Zhou Y."/>
            <person name="Zhao J."/>
            <person name="Fang X."/>
            <person name="Li G."/>
            <person name="Fang L."/>
            <person name="Li Y."/>
            <person name="Liu D."/>
            <person name="Zheng H."/>
            <person name="Zhang Y."/>
            <person name="Qin N."/>
            <person name="Li Z."/>
            <person name="Yang G."/>
            <person name="Yang S."/>
            <person name="Bolund L."/>
            <person name="Kristiansen K."/>
            <person name="Zheng H."/>
            <person name="Li S."/>
            <person name="Zhang X."/>
            <person name="Yang H."/>
            <person name="Wang J."/>
            <person name="Sun R."/>
            <person name="Zhang B."/>
            <person name="Jiang S."/>
            <person name="Wang J."/>
            <person name="Du Y."/>
            <person name="Li S."/>
        </authorList>
    </citation>
    <scope>NUCLEOTIDE SEQUENCE [LARGE SCALE GENOMIC DNA]</scope>
    <source>
        <strain evidence="2">cv. 9930</strain>
    </source>
</reference>
<keyword evidence="2" id="KW-1185">Reference proteome</keyword>
<gene>
    <name evidence="1" type="ORF">Csa_3G127205</name>
</gene>
<organism evidence="1 2">
    <name type="scientific">Cucumis sativus</name>
    <name type="common">Cucumber</name>
    <dbReference type="NCBI Taxonomy" id="3659"/>
    <lineage>
        <taxon>Eukaryota</taxon>
        <taxon>Viridiplantae</taxon>
        <taxon>Streptophyta</taxon>
        <taxon>Embryophyta</taxon>
        <taxon>Tracheophyta</taxon>
        <taxon>Spermatophyta</taxon>
        <taxon>Magnoliopsida</taxon>
        <taxon>eudicotyledons</taxon>
        <taxon>Gunneridae</taxon>
        <taxon>Pentapetalae</taxon>
        <taxon>rosids</taxon>
        <taxon>fabids</taxon>
        <taxon>Cucurbitales</taxon>
        <taxon>Cucurbitaceae</taxon>
        <taxon>Benincaseae</taxon>
        <taxon>Cucumis</taxon>
    </lineage>
</organism>
<evidence type="ECO:0000313" key="1">
    <source>
        <dbReference type="EMBL" id="KGN56658.1"/>
    </source>
</evidence>
<dbReference type="Proteomes" id="UP000029981">
    <property type="component" value="Chromosome 3"/>
</dbReference>
<sequence>MIDRFCSSVIIQYLNDTFPNKPKKQYSGEPQLHSDAQVFAKTWRLKPLPLPISFESGKVEEVYYQ</sequence>
<reference evidence="1 2" key="3">
    <citation type="journal article" date="2010" name="BMC Genomics">
        <title>Transcriptome sequencing and comparative analysis of cucumber flowers with different sex types.</title>
        <authorList>
            <person name="Guo S."/>
            <person name="Zheng Y."/>
            <person name="Joung J.G."/>
            <person name="Liu S."/>
            <person name="Zhang Z."/>
            <person name="Crasta O.R."/>
            <person name="Sobral B.W."/>
            <person name="Xu Y."/>
            <person name="Huang S."/>
            <person name="Fei Z."/>
        </authorList>
    </citation>
    <scope>NUCLEOTIDE SEQUENCE [LARGE SCALE GENOMIC DNA]</scope>
    <source>
        <strain evidence="2">cv. 9930</strain>
    </source>
</reference>
<evidence type="ECO:0000313" key="2">
    <source>
        <dbReference type="Proteomes" id="UP000029981"/>
    </source>
</evidence>
<reference evidence="1 2" key="4">
    <citation type="journal article" date="2011" name="BMC Genomics">
        <title>RNA-Seq improves annotation of protein-coding genes in the cucumber genome.</title>
        <authorList>
            <person name="Li Z."/>
            <person name="Zhang Z."/>
            <person name="Yan P."/>
            <person name="Huang S."/>
            <person name="Fei Z."/>
            <person name="Lin K."/>
        </authorList>
    </citation>
    <scope>NUCLEOTIDE SEQUENCE [LARGE SCALE GENOMIC DNA]</scope>
    <source>
        <strain evidence="2">cv. 9930</strain>
    </source>
</reference>
<reference evidence="1 2" key="2">
    <citation type="journal article" date="2009" name="PLoS ONE">
        <title>An integrated genetic and cytogenetic map of the cucumber genome.</title>
        <authorList>
            <person name="Ren Y."/>
            <person name="Zhang Z."/>
            <person name="Liu J."/>
            <person name="Staub J.E."/>
            <person name="Han Y."/>
            <person name="Cheng Z."/>
            <person name="Li X."/>
            <person name="Lu J."/>
            <person name="Miao H."/>
            <person name="Kang H."/>
            <person name="Xie B."/>
            <person name="Gu X."/>
            <person name="Wang X."/>
            <person name="Du Y."/>
            <person name="Jin W."/>
            <person name="Huang S."/>
        </authorList>
    </citation>
    <scope>NUCLEOTIDE SEQUENCE [LARGE SCALE GENOMIC DNA]</scope>
    <source>
        <strain evidence="2">cv. 9930</strain>
    </source>
</reference>
<protein>
    <submittedName>
        <fullName evidence="1">Uncharacterized protein</fullName>
    </submittedName>
</protein>
<name>A0A0A0L4H5_CUCSA</name>
<proteinExistence type="predicted"/>
<dbReference type="Gramene" id="KGN56658">
    <property type="protein sequence ID" value="KGN56658"/>
    <property type="gene ID" value="Csa_3G127205"/>
</dbReference>